<sequence>MKGLAEFSTTPLVYFLNTPTQEDFFNVISHELVAQKVMLPAGKAALIAREQTFPSGMQLNQIADRLPNIAIPHLEGDLVQQERLVVVHFEIPVAFKDLADVSRILPVEWAFMLMNPVSKEQPMRIAQLIRALTQSPVAQLQHLFAAKKPSQVIRLLPPLMAEAERKQ</sequence>
<proteinExistence type="predicted"/>
<dbReference type="InterPro" id="IPR016152">
    <property type="entry name" value="PTrfase/Anion_transptr"/>
</dbReference>
<feature type="domain" description="PTS EIIA type-2" evidence="1">
    <location>
        <begin position="5"/>
        <end position="159"/>
    </location>
</feature>
<dbReference type="SUPFAM" id="SSF55804">
    <property type="entry name" value="Phoshotransferase/anion transport protein"/>
    <property type="match status" value="1"/>
</dbReference>
<evidence type="ECO:0000313" key="2">
    <source>
        <dbReference type="EMBL" id="KRK12768.1"/>
    </source>
</evidence>
<dbReference type="PATRIC" id="fig|1423816.3.peg.2448"/>
<dbReference type="Proteomes" id="UP000051984">
    <property type="component" value="Unassembled WGS sequence"/>
</dbReference>
<dbReference type="InterPro" id="IPR002178">
    <property type="entry name" value="PTS_EIIA_type-2_dom"/>
</dbReference>
<dbReference type="AlphaFoldDB" id="A0A0R1EU79"/>
<protein>
    <submittedName>
        <fullName evidence="2">PTS system galactitol-specific transporter subunit IIA</fullName>
    </submittedName>
</protein>
<evidence type="ECO:0000313" key="3">
    <source>
        <dbReference type="Proteomes" id="UP000051984"/>
    </source>
</evidence>
<dbReference type="Gene3D" id="3.40.930.10">
    <property type="entry name" value="Mannitol-specific EII, Chain A"/>
    <property type="match status" value="1"/>
</dbReference>
<reference evidence="2 3" key="1">
    <citation type="journal article" date="2015" name="Genome Announc.">
        <title>Expanding the biotechnology potential of lactobacilli through comparative genomics of 213 strains and associated genera.</title>
        <authorList>
            <person name="Sun Z."/>
            <person name="Harris H.M."/>
            <person name="McCann A."/>
            <person name="Guo C."/>
            <person name="Argimon S."/>
            <person name="Zhang W."/>
            <person name="Yang X."/>
            <person name="Jeffery I.B."/>
            <person name="Cooney J.C."/>
            <person name="Kagawa T.F."/>
            <person name="Liu W."/>
            <person name="Song Y."/>
            <person name="Salvetti E."/>
            <person name="Wrobel A."/>
            <person name="Rasinkangas P."/>
            <person name="Parkhill J."/>
            <person name="Rea M.C."/>
            <person name="O'Sullivan O."/>
            <person name="Ritari J."/>
            <person name="Douillard F.P."/>
            <person name="Paul Ross R."/>
            <person name="Yang R."/>
            <person name="Briner A.E."/>
            <person name="Felis G.E."/>
            <person name="de Vos W.M."/>
            <person name="Barrangou R."/>
            <person name="Klaenhammer T.R."/>
            <person name="Caufield P.W."/>
            <person name="Cui Y."/>
            <person name="Zhang H."/>
            <person name="O'Toole P.W."/>
        </authorList>
    </citation>
    <scope>NUCLEOTIDE SEQUENCE [LARGE SCALE GENOMIC DNA]</scope>
    <source>
        <strain evidence="2 3">DSM 20178</strain>
    </source>
</reference>
<dbReference type="eggNOG" id="COG1762">
    <property type="taxonomic scope" value="Bacteria"/>
</dbReference>
<dbReference type="PANTHER" id="PTHR47738:SF3">
    <property type="entry name" value="PHOSPHOTRANSFERASE SYSTEM MANNITOL_FRUCTOSE-SPECIFIC IIA DOMAIN CONTAINING PROTEIN"/>
    <property type="match status" value="1"/>
</dbReference>
<evidence type="ECO:0000259" key="1">
    <source>
        <dbReference type="PROSITE" id="PS51094"/>
    </source>
</evidence>
<organism evidence="2 3">
    <name type="scientific">Lacticaseibacillus zeae DSM 20178 = KCTC 3804</name>
    <dbReference type="NCBI Taxonomy" id="1423816"/>
    <lineage>
        <taxon>Bacteria</taxon>
        <taxon>Bacillati</taxon>
        <taxon>Bacillota</taxon>
        <taxon>Bacilli</taxon>
        <taxon>Lactobacillales</taxon>
        <taxon>Lactobacillaceae</taxon>
        <taxon>Lacticaseibacillus</taxon>
    </lineage>
</organism>
<dbReference type="PROSITE" id="PS51094">
    <property type="entry name" value="PTS_EIIA_TYPE_2"/>
    <property type="match status" value="1"/>
</dbReference>
<dbReference type="Pfam" id="PF00359">
    <property type="entry name" value="PTS_EIIA_2"/>
    <property type="match status" value="1"/>
</dbReference>
<gene>
    <name evidence="2" type="ORF">FD51_GL002351</name>
</gene>
<name>A0A0R1EU79_LACZE</name>
<dbReference type="InterPro" id="IPR051541">
    <property type="entry name" value="PTS_SugarTrans_NitroReg"/>
</dbReference>
<comment type="caution">
    <text evidence="2">The sequence shown here is derived from an EMBL/GenBank/DDBJ whole genome shotgun (WGS) entry which is preliminary data.</text>
</comment>
<dbReference type="PANTHER" id="PTHR47738">
    <property type="entry name" value="PTS SYSTEM FRUCTOSE-LIKE EIIA COMPONENT-RELATED"/>
    <property type="match status" value="1"/>
</dbReference>
<accession>A0A0R1EU79</accession>
<dbReference type="EMBL" id="AZCT01000004">
    <property type="protein sequence ID" value="KRK12768.1"/>
    <property type="molecule type" value="Genomic_DNA"/>
</dbReference>